<dbReference type="Pfam" id="PF02801">
    <property type="entry name" value="Ketoacyl-synt_C"/>
    <property type="match status" value="1"/>
</dbReference>
<accession>A0ABV8FGM3</accession>
<dbReference type="InterPro" id="IPR036736">
    <property type="entry name" value="ACP-like_sf"/>
</dbReference>
<organism evidence="7 8">
    <name type="scientific">Nocardiopsis sediminis</name>
    <dbReference type="NCBI Taxonomy" id="1778267"/>
    <lineage>
        <taxon>Bacteria</taxon>
        <taxon>Bacillati</taxon>
        <taxon>Actinomycetota</taxon>
        <taxon>Actinomycetes</taxon>
        <taxon>Streptosporangiales</taxon>
        <taxon>Nocardiopsidaceae</taxon>
        <taxon>Nocardiopsis</taxon>
    </lineage>
</organism>
<dbReference type="InterPro" id="IPR016036">
    <property type="entry name" value="Malonyl_transacylase_ACP-bd"/>
</dbReference>
<dbReference type="InterPro" id="IPR016039">
    <property type="entry name" value="Thiolase-like"/>
</dbReference>
<dbReference type="InterPro" id="IPR014043">
    <property type="entry name" value="Acyl_transferase_dom"/>
</dbReference>
<gene>
    <name evidence="7" type="ORF">ACFOVU_04990</name>
</gene>
<dbReference type="SMART" id="SM00825">
    <property type="entry name" value="PKS_KS"/>
    <property type="match status" value="1"/>
</dbReference>
<evidence type="ECO:0000313" key="7">
    <source>
        <dbReference type="EMBL" id="MFC3995255.1"/>
    </source>
</evidence>
<dbReference type="Pfam" id="PF00550">
    <property type="entry name" value="PP-binding"/>
    <property type="match status" value="1"/>
</dbReference>
<dbReference type="RefSeq" id="WP_378530217.1">
    <property type="nucleotide sequence ID" value="NZ_JBHSBH010000004.1"/>
</dbReference>
<dbReference type="Proteomes" id="UP001595847">
    <property type="component" value="Unassembled WGS sequence"/>
</dbReference>
<dbReference type="Gene3D" id="3.40.366.10">
    <property type="entry name" value="Malonyl-Coenzyme A Acyl Carrier Protein, domain 2"/>
    <property type="match status" value="1"/>
</dbReference>
<dbReference type="Pfam" id="PF16197">
    <property type="entry name" value="KAsynt_C_assoc"/>
    <property type="match status" value="1"/>
</dbReference>
<dbReference type="InterPro" id="IPR014030">
    <property type="entry name" value="Ketoacyl_synth_N"/>
</dbReference>
<dbReference type="InterPro" id="IPR006162">
    <property type="entry name" value="Ppantetheine_attach_site"/>
</dbReference>
<reference evidence="8" key="1">
    <citation type="journal article" date="2019" name="Int. J. Syst. Evol. Microbiol.">
        <title>The Global Catalogue of Microorganisms (GCM) 10K type strain sequencing project: providing services to taxonomists for standard genome sequencing and annotation.</title>
        <authorList>
            <consortium name="The Broad Institute Genomics Platform"/>
            <consortium name="The Broad Institute Genome Sequencing Center for Infectious Disease"/>
            <person name="Wu L."/>
            <person name="Ma J."/>
        </authorList>
    </citation>
    <scope>NUCLEOTIDE SEQUENCE [LARGE SCALE GENOMIC DNA]</scope>
    <source>
        <strain evidence="8">TBRC 1826</strain>
    </source>
</reference>
<keyword evidence="2" id="KW-0597">Phosphoprotein</keyword>
<dbReference type="InterPro" id="IPR016035">
    <property type="entry name" value="Acyl_Trfase/lysoPLipase"/>
</dbReference>
<dbReference type="PROSITE" id="PS00012">
    <property type="entry name" value="PHOSPHOPANTETHEINE"/>
    <property type="match status" value="1"/>
</dbReference>
<name>A0ABV8FGM3_9ACTN</name>
<dbReference type="SUPFAM" id="SSF47336">
    <property type="entry name" value="ACP-like"/>
    <property type="match status" value="1"/>
</dbReference>
<feature type="region of interest" description="Disordered" evidence="4">
    <location>
        <begin position="833"/>
        <end position="855"/>
    </location>
</feature>
<keyword evidence="3" id="KW-0808">Transferase</keyword>
<dbReference type="InterPro" id="IPR001227">
    <property type="entry name" value="Ac_transferase_dom_sf"/>
</dbReference>
<dbReference type="PROSITE" id="PS50075">
    <property type="entry name" value="CARRIER"/>
    <property type="match status" value="1"/>
</dbReference>
<dbReference type="InterPro" id="IPR050091">
    <property type="entry name" value="PKS_NRPS_Biosynth_Enz"/>
</dbReference>
<comment type="caution">
    <text evidence="7">The sequence shown here is derived from an EMBL/GenBank/DDBJ whole genome shotgun (WGS) entry which is preliminary data.</text>
</comment>
<evidence type="ECO:0000256" key="1">
    <source>
        <dbReference type="ARBA" id="ARBA00022450"/>
    </source>
</evidence>
<dbReference type="InterPro" id="IPR020841">
    <property type="entry name" value="PKS_Beta-ketoAc_synthase_dom"/>
</dbReference>
<dbReference type="Gene3D" id="1.10.1200.10">
    <property type="entry name" value="ACP-like"/>
    <property type="match status" value="1"/>
</dbReference>
<keyword evidence="1" id="KW-0596">Phosphopantetheine</keyword>
<dbReference type="SUPFAM" id="SSF53901">
    <property type="entry name" value="Thiolase-like"/>
    <property type="match status" value="1"/>
</dbReference>
<evidence type="ECO:0000256" key="3">
    <source>
        <dbReference type="ARBA" id="ARBA00022679"/>
    </source>
</evidence>
<dbReference type="Gene3D" id="3.40.47.10">
    <property type="match status" value="1"/>
</dbReference>
<dbReference type="CDD" id="cd00833">
    <property type="entry name" value="PKS"/>
    <property type="match status" value="1"/>
</dbReference>
<dbReference type="InterPro" id="IPR032821">
    <property type="entry name" value="PKS_assoc"/>
</dbReference>
<feature type="domain" description="Carrier" evidence="5">
    <location>
        <begin position="912"/>
        <end position="989"/>
    </location>
</feature>
<sequence>MAETVTDGDHLAIVGIGVRFPGNITTPHDLWQALTEGRDLIGTYPPERWERTAPLIDPTQRPTSPPAAGIIDHEFDASFFGIGPRERDQMDPQHGILLEVVHEALSDAAIRPSSLAGSDTGVFVGAASFDQATLTLGGTGRVDMQTAAGAGMALLSGRISHALDARGISTTTDTACSSSLVATHEACRALQAGDVSAAIVAGTNILSNPRITASLDAPGVMSKHGRCRPFDTLGDGYVRGEGVGAVIVMRHADAVARGLRTYALIEASRVNSDGFSNGLGLHAPNVDAQRDLLTEVYDRAGIDRSEVDYIEAHGTATAAGDRVEATAICDALSPGRPAAAPVLVGSVKSNLGHMEGAAGIAGLIKTALALHHGEIPPTINHDEKRPQLRRLPFEVPTKPVPWPERGRPRRAGVSGFGFSGTNAHVVLRGVPADADRPVRERAERRPELLALSAPSPAALRETAARLTGPVGARPDLAGTARTLLHGRDHHAARAAVHAADPAEAADALRALAEGRTHPALAGPRRLTLRPRRLARTALASPVVFVFPGHGTHWAGMGMRLAERLPAFAEELERVRAALGEFTEDPWSPGDSIEPFVAKQHGVFAMQVALAAVWRSWGIEPGAVIGHSLGEVAAAHVAGALSLRDAARLVVSRSRQIGRTAGTGAMLVTALTPAQALEEIQGHGDDLALAVHNGPSATVVSGRVSALDALEARLAEQGVWTRRITDVPPGHCALLDPHLPELREALAPMAPRPVRTPMISSYTGRAVDGGELDTDYWTAQARGRVRMFDALTLAADHAKNLHRTEPVFLEVGPRGIVGPNIEAVLSEGGWPGAVVPARRPSDPRRPARTPVEPVEDEYEALVAQAAELYTRGPVPEGAVPRDAPVATLPPMAWDRSRAEGDADRVGAAELIHRDPAAAVALVLADTLGLASDVRLDPSEELMALGMHSMKSLELARSLRALDPRLVDLPLAEIAQSATVRELSDSVSGWL</sequence>
<dbReference type="EMBL" id="JBHSBH010000004">
    <property type="protein sequence ID" value="MFC3995255.1"/>
    <property type="molecule type" value="Genomic_DNA"/>
</dbReference>
<dbReference type="SUPFAM" id="SSF55048">
    <property type="entry name" value="Probable ACP-binding domain of malonyl-CoA ACP transacylase"/>
    <property type="match status" value="1"/>
</dbReference>
<dbReference type="Pfam" id="PF00698">
    <property type="entry name" value="Acyl_transf_1"/>
    <property type="match status" value="1"/>
</dbReference>
<keyword evidence="8" id="KW-1185">Reference proteome</keyword>
<evidence type="ECO:0000313" key="8">
    <source>
        <dbReference type="Proteomes" id="UP001595847"/>
    </source>
</evidence>
<dbReference type="PROSITE" id="PS52004">
    <property type="entry name" value="KS3_2"/>
    <property type="match status" value="1"/>
</dbReference>
<dbReference type="SMART" id="SM00827">
    <property type="entry name" value="PKS_AT"/>
    <property type="match status" value="1"/>
</dbReference>
<dbReference type="SUPFAM" id="SSF52151">
    <property type="entry name" value="FabD/lysophospholipase-like"/>
    <property type="match status" value="1"/>
</dbReference>
<evidence type="ECO:0000256" key="2">
    <source>
        <dbReference type="ARBA" id="ARBA00022553"/>
    </source>
</evidence>
<dbReference type="InterPro" id="IPR014031">
    <property type="entry name" value="Ketoacyl_synth_C"/>
</dbReference>
<protein>
    <submittedName>
        <fullName evidence="7">Type I polyketide synthase</fullName>
    </submittedName>
</protein>
<dbReference type="PANTHER" id="PTHR43775">
    <property type="entry name" value="FATTY ACID SYNTHASE"/>
    <property type="match status" value="1"/>
</dbReference>
<dbReference type="Gene3D" id="3.30.70.3290">
    <property type="match status" value="1"/>
</dbReference>
<evidence type="ECO:0000259" key="5">
    <source>
        <dbReference type="PROSITE" id="PS50075"/>
    </source>
</evidence>
<evidence type="ECO:0000256" key="4">
    <source>
        <dbReference type="SAM" id="MobiDB-lite"/>
    </source>
</evidence>
<evidence type="ECO:0000259" key="6">
    <source>
        <dbReference type="PROSITE" id="PS52004"/>
    </source>
</evidence>
<dbReference type="PANTHER" id="PTHR43775:SF37">
    <property type="entry name" value="SI:DKEY-61P9.11"/>
    <property type="match status" value="1"/>
</dbReference>
<dbReference type="Pfam" id="PF00109">
    <property type="entry name" value="ketoacyl-synt"/>
    <property type="match status" value="1"/>
</dbReference>
<proteinExistence type="predicted"/>
<feature type="domain" description="Ketosynthase family 3 (KS3)" evidence="6">
    <location>
        <begin position="8"/>
        <end position="429"/>
    </location>
</feature>
<dbReference type="InterPro" id="IPR009081">
    <property type="entry name" value="PP-bd_ACP"/>
</dbReference>